<dbReference type="STRING" id="1391654.AKJ09_01882"/>
<dbReference type="SUPFAM" id="SSF52833">
    <property type="entry name" value="Thioredoxin-like"/>
    <property type="match status" value="1"/>
</dbReference>
<name>A0A0K1PNX6_9BACT</name>
<dbReference type="PANTHER" id="PTHR10293:SF62">
    <property type="entry name" value="GLUTAREDOXIN-LIKE PROTEIN"/>
    <property type="match status" value="1"/>
</dbReference>
<keyword evidence="3" id="KW-1185">Reference proteome</keyword>
<dbReference type="Proteomes" id="UP000064967">
    <property type="component" value="Chromosome"/>
</dbReference>
<gene>
    <name evidence="2" type="ORF">AKJ09_01882</name>
</gene>
<protein>
    <submittedName>
        <fullName evidence="2">Glutaredoxin-related protein</fullName>
    </submittedName>
</protein>
<evidence type="ECO:0000313" key="2">
    <source>
        <dbReference type="EMBL" id="AKU95218.1"/>
    </source>
</evidence>
<proteinExistence type="predicted"/>
<dbReference type="Gene3D" id="3.40.30.10">
    <property type="entry name" value="Glutaredoxin"/>
    <property type="match status" value="1"/>
</dbReference>
<dbReference type="KEGG" id="llu:AKJ09_01882"/>
<dbReference type="AlphaFoldDB" id="A0A0K1PNX6"/>
<accession>A0A0K1PNX6</accession>
<dbReference type="InterPro" id="IPR004480">
    <property type="entry name" value="Monothiol_GRX-rel"/>
</dbReference>
<dbReference type="Pfam" id="PF00462">
    <property type="entry name" value="Glutaredoxin"/>
    <property type="match status" value="1"/>
</dbReference>
<organism evidence="2 3">
    <name type="scientific">Labilithrix luteola</name>
    <dbReference type="NCBI Taxonomy" id="1391654"/>
    <lineage>
        <taxon>Bacteria</taxon>
        <taxon>Pseudomonadati</taxon>
        <taxon>Myxococcota</taxon>
        <taxon>Polyangia</taxon>
        <taxon>Polyangiales</taxon>
        <taxon>Labilitrichaceae</taxon>
        <taxon>Labilithrix</taxon>
    </lineage>
</organism>
<dbReference type="EMBL" id="CP012333">
    <property type="protein sequence ID" value="AKU95218.1"/>
    <property type="molecule type" value="Genomic_DNA"/>
</dbReference>
<dbReference type="InterPro" id="IPR036249">
    <property type="entry name" value="Thioredoxin-like_sf"/>
</dbReference>
<feature type="domain" description="Glutaredoxin" evidence="1">
    <location>
        <begin position="54"/>
        <end position="107"/>
    </location>
</feature>
<evidence type="ECO:0000259" key="1">
    <source>
        <dbReference type="Pfam" id="PF00462"/>
    </source>
</evidence>
<reference evidence="2 3" key="1">
    <citation type="submission" date="2015-08" db="EMBL/GenBank/DDBJ databases">
        <authorList>
            <person name="Babu N.S."/>
            <person name="Beckwith C.J."/>
            <person name="Beseler K.G."/>
            <person name="Brison A."/>
            <person name="Carone J.V."/>
            <person name="Caskin T.P."/>
            <person name="Diamond M."/>
            <person name="Durham M.E."/>
            <person name="Foxe J.M."/>
            <person name="Go M."/>
            <person name="Henderson B.A."/>
            <person name="Jones I.B."/>
            <person name="McGettigan J.A."/>
            <person name="Micheletti S.J."/>
            <person name="Nasrallah M.E."/>
            <person name="Ortiz D."/>
            <person name="Piller C.R."/>
            <person name="Privatt S.R."/>
            <person name="Schneider S.L."/>
            <person name="Sharp S."/>
            <person name="Smith T.C."/>
            <person name="Stanton J.D."/>
            <person name="Ullery H.E."/>
            <person name="Wilson R.J."/>
            <person name="Serrano M.G."/>
            <person name="Buck G."/>
            <person name="Lee V."/>
            <person name="Wang Y."/>
            <person name="Carvalho R."/>
            <person name="Voegtly L."/>
            <person name="Shi R."/>
            <person name="Duckworth R."/>
            <person name="Johnson A."/>
            <person name="Loviza R."/>
            <person name="Walstead R."/>
            <person name="Shah Z."/>
            <person name="Kiflezghi M."/>
            <person name="Wade K."/>
            <person name="Ball S.L."/>
            <person name="Bradley K.W."/>
            <person name="Asai D.J."/>
            <person name="Bowman C.A."/>
            <person name="Russell D.A."/>
            <person name="Pope W.H."/>
            <person name="Jacobs-Sera D."/>
            <person name="Hendrix R.W."/>
            <person name="Hatfull G.F."/>
        </authorList>
    </citation>
    <scope>NUCLEOTIDE SEQUENCE [LARGE SCALE GENOMIC DNA]</scope>
    <source>
        <strain evidence="2 3">DSM 27648</strain>
    </source>
</reference>
<sequence length="128" mass="14427">MLRRTMAARTHLDPAHIAPAALDKISSLHPETIREIEEAVQKHDVVVVGMAQNPHVKKARKALEAAGFQVHYLEYGSYFSEWRRRLAIKLWSGWPTFPQVFVKGTLIGGEDLTKQAIASGDIARRLEK</sequence>
<evidence type="ECO:0000313" key="3">
    <source>
        <dbReference type="Proteomes" id="UP000064967"/>
    </source>
</evidence>
<dbReference type="PROSITE" id="PS51354">
    <property type="entry name" value="GLUTAREDOXIN_2"/>
    <property type="match status" value="1"/>
</dbReference>
<dbReference type="PANTHER" id="PTHR10293">
    <property type="entry name" value="GLUTAREDOXIN FAMILY MEMBER"/>
    <property type="match status" value="1"/>
</dbReference>
<dbReference type="InterPro" id="IPR002109">
    <property type="entry name" value="Glutaredoxin"/>
</dbReference>